<comment type="subcellular location">
    <subcellularLocation>
        <location evidence="1">Cytoplasm</location>
    </subcellularLocation>
</comment>
<evidence type="ECO:0000256" key="12">
    <source>
        <dbReference type="PIRSR" id="PIRSR634016-3"/>
    </source>
</evidence>
<dbReference type="Gene3D" id="1.10.390.10">
    <property type="entry name" value="Neutral Protease Domain 2"/>
    <property type="match status" value="1"/>
</dbReference>
<dbReference type="InterPro" id="IPR034016">
    <property type="entry name" value="M1_APN-typ"/>
</dbReference>
<dbReference type="GO" id="GO:0016285">
    <property type="term" value="F:alanyl aminopeptidase activity"/>
    <property type="evidence" value="ECO:0007669"/>
    <property type="project" value="UniProtKB-EC"/>
</dbReference>
<dbReference type="InterPro" id="IPR027268">
    <property type="entry name" value="Peptidase_M4/M1_CTD_sf"/>
</dbReference>
<dbReference type="CDD" id="cd09601">
    <property type="entry name" value="M1_APN-Q_like"/>
    <property type="match status" value="1"/>
</dbReference>
<feature type="binding site" evidence="12">
    <location>
        <position position="332"/>
    </location>
    <ligand>
        <name>Zn(2+)</name>
        <dbReference type="ChEBI" id="CHEBI:29105"/>
        <note>catalytic</note>
    </ligand>
</feature>
<evidence type="ECO:0000256" key="1">
    <source>
        <dbReference type="ARBA" id="ARBA00004496"/>
    </source>
</evidence>
<feature type="domain" description="Aminopeptidase N-like N-terminal" evidence="18">
    <location>
        <begin position="15"/>
        <end position="202"/>
    </location>
</feature>
<evidence type="ECO:0000256" key="2">
    <source>
        <dbReference type="ARBA" id="ARBA00010136"/>
    </source>
</evidence>
<dbReference type="Gene3D" id="1.25.50.20">
    <property type="match status" value="1"/>
</dbReference>
<dbReference type="Gene3D" id="2.60.40.1910">
    <property type="match status" value="1"/>
</dbReference>
<keyword evidence="9 14" id="KW-0482">Metalloprotease</keyword>
<dbReference type="InterPro" id="IPR042097">
    <property type="entry name" value="Aminopeptidase_N-like_N_sf"/>
</dbReference>
<accession>A0AAV4CKM8</accession>
<dbReference type="InterPro" id="IPR045357">
    <property type="entry name" value="Aminopeptidase_N-like_N"/>
</dbReference>
<dbReference type="SUPFAM" id="SSF63737">
    <property type="entry name" value="Leukotriene A4 hydrolase N-terminal domain"/>
    <property type="match status" value="1"/>
</dbReference>
<keyword evidence="3 14" id="KW-0031">Aminopeptidase</keyword>
<comment type="similarity">
    <text evidence="2 14">Belongs to the peptidase M1 family.</text>
</comment>
<dbReference type="SUPFAM" id="SSF55486">
    <property type="entry name" value="Metalloproteases ('zincins'), catalytic domain"/>
    <property type="match status" value="1"/>
</dbReference>
<dbReference type="Pfam" id="PF11838">
    <property type="entry name" value="ERAP1_C"/>
    <property type="match status" value="1"/>
</dbReference>
<dbReference type="GO" id="GO:0005615">
    <property type="term" value="C:extracellular space"/>
    <property type="evidence" value="ECO:0007669"/>
    <property type="project" value="TreeGrafter"/>
</dbReference>
<dbReference type="InterPro" id="IPR014782">
    <property type="entry name" value="Peptidase_M1_dom"/>
</dbReference>
<feature type="site" description="Transition state stabilizer" evidence="13">
    <location>
        <position position="395"/>
    </location>
</feature>
<organism evidence="19 20">
    <name type="scientific">Plakobranchus ocellatus</name>
    <dbReference type="NCBI Taxonomy" id="259542"/>
    <lineage>
        <taxon>Eukaryota</taxon>
        <taxon>Metazoa</taxon>
        <taxon>Spiralia</taxon>
        <taxon>Lophotrochozoa</taxon>
        <taxon>Mollusca</taxon>
        <taxon>Gastropoda</taxon>
        <taxon>Heterobranchia</taxon>
        <taxon>Euthyneura</taxon>
        <taxon>Panpulmonata</taxon>
        <taxon>Sacoglossa</taxon>
        <taxon>Placobranchoidea</taxon>
        <taxon>Plakobranchidae</taxon>
        <taxon>Plakobranchus</taxon>
    </lineage>
</organism>
<evidence type="ECO:0000256" key="15">
    <source>
        <dbReference type="SAM" id="MobiDB-lite"/>
    </source>
</evidence>
<keyword evidence="4" id="KW-0963">Cytoplasm</keyword>
<dbReference type="GO" id="GO:0070006">
    <property type="term" value="F:metalloaminopeptidase activity"/>
    <property type="evidence" value="ECO:0007669"/>
    <property type="project" value="TreeGrafter"/>
</dbReference>
<dbReference type="PANTHER" id="PTHR11533">
    <property type="entry name" value="PROTEASE M1 ZINC METALLOPROTEASE"/>
    <property type="match status" value="1"/>
</dbReference>
<evidence type="ECO:0000256" key="13">
    <source>
        <dbReference type="PIRSR" id="PIRSR634016-4"/>
    </source>
</evidence>
<evidence type="ECO:0000256" key="4">
    <source>
        <dbReference type="ARBA" id="ARBA00022490"/>
    </source>
</evidence>
<dbReference type="Gene3D" id="2.60.40.1730">
    <property type="entry name" value="tricorn interacting facor f3 domain"/>
    <property type="match status" value="1"/>
</dbReference>
<dbReference type="GO" id="GO:0008270">
    <property type="term" value="F:zinc ion binding"/>
    <property type="evidence" value="ECO:0007669"/>
    <property type="project" value="UniProtKB-UniRule"/>
</dbReference>
<dbReference type="GO" id="GO:0005737">
    <property type="term" value="C:cytoplasm"/>
    <property type="evidence" value="ECO:0007669"/>
    <property type="project" value="UniProtKB-SubCell"/>
</dbReference>
<dbReference type="Pfam" id="PF01433">
    <property type="entry name" value="Peptidase_M1"/>
    <property type="match status" value="1"/>
</dbReference>
<evidence type="ECO:0000313" key="20">
    <source>
        <dbReference type="Proteomes" id="UP000735302"/>
    </source>
</evidence>
<evidence type="ECO:0000256" key="11">
    <source>
        <dbReference type="PIRSR" id="PIRSR634016-1"/>
    </source>
</evidence>
<dbReference type="FunFam" id="2.60.40.1730:FF:000002">
    <property type="entry name" value="Aminopeptidase"/>
    <property type="match status" value="1"/>
</dbReference>
<dbReference type="PRINTS" id="PR00756">
    <property type="entry name" value="ALADIPTASE"/>
</dbReference>
<evidence type="ECO:0000256" key="8">
    <source>
        <dbReference type="ARBA" id="ARBA00022833"/>
    </source>
</evidence>
<evidence type="ECO:0000313" key="19">
    <source>
        <dbReference type="EMBL" id="GFO32573.1"/>
    </source>
</evidence>
<evidence type="ECO:0000259" key="17">
    <source>
        <dbReference type="Pfam" id="PF11838"/>
    </source>
</evidence>
<protein>
    <recommendedName>
        <fullName evidence="14">Aminopeptidase</fullName>
        <ecNumber evidence="14">3.4.11.-</ecNumber>
    </recommendedName>
</protein>
<dbReference type="GO" id="GO:0042277">
    <property type="term" value="F:peptide binding"/>
    <property type="evidence" value="ECO:0007669"/>
    <property type="project" value="TreeGrafter"/>
</dbReference>
<dbReference type="EC" id="3.4.11.-" evidence="14"/>
<feature type="region of interest" description="Disordered" evidence="15">
    <location>
        <begin position="928"/>
        <end position="965"/>
    </location>
</feature>
<dbReference type="GO" id="GO:0043171">
    <property type="term" value="P:peptide catabolic process"/>
    <property type="evidence" value="ECO:0007669"/>
    <property type="project" value="TreeGrafter"/>
</dbReference>
<dbReference type="InterPro" id="IPR050344">
    <property type="entry name" value="Peptidase_M1_aminopeptidases"/>
</dbReference>
<dbReference type="Proteomes" id="UP000735302">
    <property type="component" value="Unassembled WGS sequence"/>
</dbReference>
<comment type="caution">
    <text evidence="19">The sequence shown here is derived from an EMBL/GenBank/DDBJ whole genome shotgun (WGS) entry which is preliminary data.</text>
</comment>
<dbReference type="Pfam" id="PF17900">
    <property type="entry name" value="Peptidase_M1_N"/>
    <property type="match status" value="1"/>
</dbReference>
<feature type="domain" description="Peptidase M1 membrane alanine aminopeptidase" evidence="16">
    <location>
        <begin position="237"/>
        <end position="454"/>
    </location>
</feature>
<evidence type="ECO:0000256" key="9">
    <source>
        <dbReference type="ARBA" id="ARBA00023049"/>
    </source>
</evidence>
<keyword evidence="7 14" id="KW-0378">Hydrolase</keyword>
<dbReference type="FunFam" id="2.60.40.1910:FF:000002">
    <property type="entry name" value="Aminopeptidase"/>
    <property type="match status" value="1"/>
</dbReference>
<feature type="compositionally biased region" description="Basic and acidic residues" evidence="15">
    <location>
        <begin position="942"/>
        <end position="965"/>
    </location>
</feature>
<feature type="domain" description="ERAP1-like C-terminal" evidence="17">
    <location>
        <begin position="534"/>
        <end position="857"/>
    </location>
</feature>
<dbReference type="PANTHER" id="PTHR11533:SF174">
    <property type="entry name" value="PUROMYCIN-SENSITIVE AMINOPEPTIDASE-RELATED"/>
    <property type="match status" value="1"/>
</dbReference>
<keyword evidence="8 12" id="KW-0862">Zinc</keyword>
<keyword evidence="6 12" id="KW-0479">Metal-binding</keyword>
<proteinExistence type="inferred from homology"/>
<evidence type="ECO:0000256" key="6">
    <source>
        <dbReference type="ARBA" id="ARBA00022723"/>
    </source>
</evidence>
<comment type="catalytic activity">
    <reaction evidence="10">
        <text>Release of an N-terminal amino acid, preferentially alanine, from a wide range of peptides, amides and arylamides.</text>
        <dbReference type="EC" id="3.4.11.14"/>
    </reaction>
</comment>
<dbReference type="GO" id="GO:0016020">
    <property type="term" value="C:membrane"/>
    <property type="evidence" value="ECO:0007669"/>
    <property type="project" value="TreeGrafter"/>
</dbReference>
<comment type="cofactor">
    <cofactor evidence="12 14">
        <name>Zn(2+)</name>
        <dbReference type="ChEBI" id="CHEBI:29105"/>
    </cofactor>
    <text evidence="12 14">Binds 1 zinc ion per subunit.</text>
</comment>
<sequence length="965" mass="108415">MDCRKAFQRLPKNVVPKHYKLKLKPDLEKFKFEGSEEISVEVVCPTHKIKMNSVDIEVQEASYKVEGVEGAQEAKASINYCPNEEELVLDFPCQIQCGKGILSLKFTGELNDKMKGFYRSKYTLGDEEKYAAVTQFEAVDARRAFPCWDEPALKATFDVTLIAPKDKVALSNMPIISDKEVEDDSGLKEVSYATTPVMSTYLLAFVVGEFDYVEATDSNGVTVKVYTPVGKSDQGKFALDVAVKTLPFYNDYFGIAYPLPKVDLIAIPDFSAGAMENWGLITYRETALLVDPEQSSARIKQWVALVVGHELAHQWFGNLVTMEWWTHLWLNEGFASWIEYLCVDYCFPEYDVWTQFVNNDLGQALEMDALDNSHPIEVEVGHPSEVDEIFDAISYSKGSSVIRMLHDYLGDVDFRKGMNIYLTRHQYSNTSTENLWAALEEASGKPVGEMMATWTKQKGFPVLKVEQEQCGKDRHLTIVQSKFMAGGEEPPTGYRWMVPISVLTQAQPDQGMLLGLMDNCQKEFCVHYVARGQWLKLNAGTVGFYRVMYPSEMLQALMPAVKDLSLPPKDRLGLQSDLFALSRAGLTPAVDVLRTVGAYKNEKDFTVWSNLSSNLASISAILQYSDCYPAFKTYVIDLFSKIVAEVGWDPKPDEEVGWDPKPDEDTLTPLLREVVLARVGRYSDPGTVAEANKRFNAHCAGDKKLPADLKSAVYATVLSNGDVSVYEKMLKLYDEAEMQEERVRIGRALGSVKDKDLIQKVLFFAMSEKVRAQDAVFVISGCTGSAEGRELAWKFFQENFHTLSDRYEGGFLLSRLVQATTENFASEEKATEVEHYFKEHPLAAAERTIQQSIENIRLNAKWLAREEDGIKKFLGCDKQENKGERRSSHNSVTGLISRQSSFPKSLQITEDFLKNEYVLVHNKVISGFSGPPSGQGASGRARTSDRKVPADLRADSLDHHRTPIT</sequence>
<evidence type="ECO:0000259" key="16">
    <source>
        <dbReference type="Pfam" id="PF01433"/>
    </source>
</evidence>
<dbReference type="AlphaFoldDB" id="A0AAV4CKM8"/>
<keyword evidence="5 14" id="KW-0645">Protease</keyword>
<dbReference type="GO" id="GO:0006508">
    <property type="term" value="P:proteolysis"/>
    <property type="evidence" value="ECO:0007669"/>
    <property type="project" value="UniProtKB-KW"/>
</dbReference>
<evidence type="ECO:0000256" key="3">
    <source>
        <dbReference type="ARBA" id="ARBA00022438"/>
    </source>
</evidence>
<evidence type="ECO:0000256" key="10">
    <source>
        <dbReference type="ARBA" id="ARBA00052895"/>
    </source>
</evidence>
<evidence type="ECO:0000256" key="5">
    <source>
        <dbReference type="ARBA" id="ARBA00022670"/>
    </source>
</evidence>
<dbReference type="InterPro" id="IPR024571">
    <property type="entry name" value="ERAP1-like_C_dom"/>
</dbReference>
<evidence type="ECO:0000256" key="7">
    <source>
        <dbReference type="ARBA" id="ARBA00022801"/>
    </source>
</evidence>
<feature type="binding site" evidence="12">
    <location>
        <position position="309"/>
    </location>
    <ligand>
        <name>Zn(2+)</name>
        <dbReference type="ChEBI" id="CHEBI:29105"/>
        <note>catalytic</note>
    </ligand>
</feature>
<gene>
    <name evidence="19" type="ORF">PoB_005907800</name>
</gene>
<evidence type="ECO:0000256" key="14">
    <source>
        <dbReference type="RuleBase" id="RU364040"/>
    </source>
</evidence>
<reference evidence="19 20" key="1">
    <citation type="journal article" date="2021" name="Elife">
        <title>Chloroplast acquisition without the gene transfer in kleptoplastic sea slugs, Plakobranchus ocellatus.</title>
        <authorList>
            <person name="Maeda T."/>
            <person name="Takahashi S."/>
            <person name="Yoshida T."/>
            <person name="Shimamura S."/>
            <person name="Takaki Y."/>
            <person name="Nagai Y."/>
            <person name="Toyoda A."/>
            <person name="Suzuki Y."/>
            <person name="Arimoto A."/>
            <person name="Ishii H."/>
            <person name="Satoh N."/>
            <person name="Nishiyama T."/>
            <person name="Hasebe M."/>
            <person name="Maruyama T."/>
            <person name="Minagawa J."/>
            <person name="Obokata J."/>
            <person name="Shigenobu S."/>
        </authorList>
    </citation>
    <scope>NUCLEOTIDE SEQUENCE [LARGE SCALE GENOMIC DNA]</scope>
</reference>
<dbReference type="EMBL" id="BLXT01006630">
    <property type="protein sequence ID" value="GFO32573.1"/>
    <property type="molecule type" value="Genomic_DNA"/>
</dbReference>
<evidence type="ECO:0000259" key="18">
    <source>
        <dbReference type="Pfam" id="PF17900"/>
    </source>
</evidence>
<dbReference type="FunFam" id="1.10.390.10:FF:000001">
    <property type="entry name" value="Aminopeptidase"/>
    <property type="match status" value="1"/>
</dbReference>
<feature type="active site" description="Proton acceptor" evidence="11">
    <location>
        <position position="310"/>
    </location>
</feature>
<keyword evidence="20" id="KW-1185">Reference proteome</keyword>
<dbReference type="InterPro" id="IPR001930">
    <property type="entry name" value="Peptidase_M1"/>
</dbReference>
<feature type="binding site" evidence="12">
    <location>
        <position position="313"/>
    </location>
    <ligand>
        <name>Zn(2+)</name>
        <dbReference type="ChEBI" id="CHEBI:29105"/>
        <note>catalytic</note>
    </ligand>
</feature>
<name>A0AAV4CKM8_9GAST</name>